<evidence type="ECO:0000259" key="1">
    <source>
        <dbReference type="Pfam" id="PF00561"/>
    </source>
</evidence>
<dbReference type="Pfam" id="PF00561">
    <property type="entry name" value="Abhydrolase_1"/>
    <property type="match status" value="1"/>
</dbReference>
<dbReference type="InterPro" id="IPR050266">
    <property type="entry name" value="AB_hydrolase_sf"/>
</dbReference>
<accession>A0ABP1F2Z6</accession>
<protein>
    <submittedName>
        <fullName evidence="2">Pimeloyl-ACP methyl ester carboxylesterase</fullName>
    </submittedName>
</protein>
<comment type="caution">
    <text evidence="2">The sequence shown here is derived from an EMBL/GenBank/DDBJ whole genome shotgun (WGS) entry which is preliminary data.</text>
</comment>
<dbReference type="SUPFAM" id="SSF53474">
    <property type="entry name" value="alpha/beta-Hydrolases"/>
    <property type="match status" value="1"/>
</dbReference>
<gene>
    <name evidence="2" type="ORF">T190423A01A_50138</name>
</gene>
<keyword evidence="3" id="KW-1185">Reference proteome</keyword>
<dbReference type="InterPro" id="IPR000073">
    <property type="entry name" value="AB_hydrolase_1"/>
</dbReference>
<name>A0ABP1F2Z6_9FLAO</name>
<sequence length="266" mass="30170">MKDTYFCSMQDFIEFKNNKVYYSSEGKGNVVLLLHGFLENSSMWKELSEELVKKHRVICVDLLGHGKTGCIGYVHTMEEMADAVNEVLKSLQIGKATIIGHSMGGYVGLAFAEKYIEKVTGICLLNSTSQADSEERKELRLRACRMAQTNYEALVKMSITNLFAETSRITFAKEIEVIKKDALKTPVQGYIAATKGMRERKNRETVLKKIEKRLIISGEKDPILHKEFLVLEATRTKTPITFLPLGHMSYIESNKDLTSKIKEFLN</sequence>
<dbReference type="EMBL" id="CAXJIO010000014">
    <property type="protein sequence ID" value="CAL2103890.1"/>
    <property type="molecule type" value="Genomic_DNA"/>
</dbReference>
<proteinExistence type="predicted"/>
<dbReference type="InterPro" id="IPR029058">
    <property type="entry name" value="AB_hydrolase_fold"/>
</dbReference>
<evidence type="ECO:0000313" key="3">
    <source>
        <dbReference type="Proteomes" id="UP001497527"/>
    </source>
</evidence>
<organism evidence="2 3">
    <name type="scientific">Tenacibaculum polynesiense</name>
    <dbReference type="NCBI Taxonomy" id="3137857"/>
    <lineage>
        <taxon>Bacteria</taxon>
        <taxon>Pseudomonadati</taxon>
        <taxon>Bacteroidota</taxon>
        <taxon>Flavobacteriia</taxon>
        <taxon>Flavobacteriales</taxon>
        <taxon>Flavobacteriaceae</taxon>
        <taxon>Tenacibaculum</taxon>
    </lineage>
</organism>
<dbReference type="Proteomes" id="UP001497527">
    <property type="component" value="Unassembled WGS sequence"/>
</dbReference>
<evidence type="ECO:0000313" key="2">
    <source>
        <dbReference type="EMBL" id="CAL2103890.1"/>
    </source>
</evidence>
<dbReference type="Gene3D" id="3.40.50.1820">
    <property type="entry name" value="alpha/beta hydrolase"/>
    <property type="match status" value="1"/>
</dbReference>
<feature type="domain" description="AB hydrolase-1" evidence="1">
    <location>
        <begin position="29"/>
        <end position="252"/>
    </location>
</feature>
<dbReference type="PANTHER" id="PTHR43798">
    <property type="entry name" value="MONOACYLGLYCEROL LIPASE"/>
    <property type="match status" value="1"/>
</dbReference>
<dbReference type="PRINTS" id="PR00111">
    <property type="entry name" value="ABHYDROLASE"/>
</dbReference>
<reference evidence="2 3" key="1">
    <citation type="submission" date="2024-05" db="EMBL/GenBank/DDBJ databases">
        <authorList>
            <person name="Duchaud E."/>
        </authorList>
    </citation>
    <scope>NUCLEOTIDE SEQUENCE [LARGE SCALE GENOMIC DNA]</scope>
    <source>
        <strain evidence="2">Ena-SAMPLE-TAB-13-05-2024-13:56:06:370-140308</strain>
    </source>
</reference>